<reference evidence="7" key="1">
    <citation type="submission" date="2017-06" db="EMBL/GenBank/DDBJ databases">
        <authorList>
            <person name="Kim H.J."/>
            <person name="Triplett B.A."/>
        </authorList>
    </citation>
    <scope>NUCLEOTIDE SEQUENCE [LARGE SCALE GENOMIC DNA]</scope>
    <source>
        <strain evidence="7">NKM1</strain>
    </source>
</reference>
<dbReference type="InterPro" id="IPR039425">
    <property type="entry name" value="RNA_pol_sigma-70-like"/>
</dbReference>
<dbReference type="EMBL" id="FZOQ01000001">
    <property type="protein sequence ID" value="SNS03899.1"/>
    <property type="molecule type" value="Genomic_DNA"/>
</dbReference>
<dbReference type="GO" id="GO:0003677">
    <property type="term" value="F:DNA binding"/>
    <property type="evidence" value="ECO:0007669"/>
    <property type="project" value="InterPro"/>
</dbReference>
<dbReference type="GO" id="GO:0006352">
    <property type="term" value="P:DNA-templated transcription initiation"/>
    <property type="evidence" value="ECO:0007669"/>
    <property type="project" value="InterPro"/>
</dbReference>
<feature type="domain" description="RNA polymerase sigma factor 70 region 4 type 2" evidence="6">
    <location>
        <begin position="124"/>
        <end position="176"/>
    </location>
</feature>
<dbReference type="Proteomes" id="UP000198432">
    <property type="component" value="Unassembled WGS sequence"/>
</dbReference>
<dbReference type="InterPro" id="IPR013324">
    <property type="entry name" value="RNA_pol_sigma_r3/r4-like"/>
</dbReference>
<comment type="similarity">
    <text evidence="1">Belongs to the sigma-70 factor family. ECF subfamily.</text>
</comment>
<gene>
    <name evidence="7" type="ORF">SAMN06296052_101210</name>
</gene>
<dbReference type="InterPro" id="IPR007627">
    <property type="entry name" value="RNA_pol_sigma70_r2"/>
</dbReference>
<accession>A0A239B806</accession>
<dbReference type="NCBIfam" id="TIGR02985">
    <property type="entry name" value="Sig70_bacteroi1"/>
    <property type="match status" value="1"/>
</dbReference>
<keyword evidence="8" id="KW-1185">Reference proteome</keyword>
<dbReference type="OrthoDB" id="764811at2"/>
<dbReference type="InterPro" id="IPR013325">
    <property type="entry name" value="RNA_pol_sigma_r2"/>
</dbReference>
<dbReference type="PANTHER" id="PTHR43133">
    <property type="entry name" value="RNA POLYMERASE ECF-TYPE SIGMA FACTO"/>
    <property type="match status" value="1"/>
</dbReference>
<dbReference type="SUPFAM" id="SSF88946">
    <property type="entry name" value="Sigma2 domain of RNA polymerase sigma factors"/>
    <property type="match status" value="1"/>
</dbReference>
<evidence type="ECO:0000256" key="2">
    <source>
        <dbReference type="ARBA" id="ARBA00023015"/>
    </source>
</evidence>
<keyword evidence="2" id="KW-0805">Transcription regulation</keyword>
<dbReference type="InterPro" id="IPR014284">
    <property type="entry name" value="RNA_pol_sigma-70_dom"/>
</dbReference>
<dbReference type="Gene3D" id="1.10.1740.10">
    <property type="match status" value="1"/>
</dbReference>
<dbReference type="SUPFAM" id="SSF88659">
    <property type="entry name" value="Sigma3 and sigma4 domains of RNA polymerase sigma factors"/>
    <property type="match status" value="1"/>
</dbReference>
<keyword evidence="4" id="KW-0804">Transcription</keyword>
<dbReference type="RefSeq" id="WP_089317298.1">
    <property type="nucleotide sequence ID" value="NZ_FZOQ01000001.1"/>
</dbReference>
<dbReference type="InterPro" id="IPR036388">
    <property type="entry name" value="WH-like_DNA-bd_sf"/>
</dbReference>
<feature type="domain" description="RNA polymerase sigma-70 region 2" evidence="5">
    <location>
        <begin position="27"/>
        <end position="92"/>
    </location>
</feature>
<evidence type="ECO:0000256" key="4">
    <source>
        <dbReference type="ARBA" id="ARBA00023163"/>
    </source>
</evidence>
<dbReference type="Pfam" id="PF08281">
    <property type="entry name" value="Sigma70_r4_2"/>
    <property type="match status" value="1"/>
</dbReference>
<organism evidence="7 8">
    <name type="scientific">Pontibacter ummariensis</name>
    <dbReference type="NCBI Taxonomy" id="1610492"/>
    <lineage>
        <taxon>Bacteria</taxon>
        <taxon>Pseudomonadati</taxon>
        <taxon>Bacteroidota</taxon>
        <taxon>Cytophagia</taxon>
        <taxon>Cytophagales</taxon>
        <taxon>Hymenobacteraceae</taxon>
        <taxon>Pontibacter</taxon>
    </lineage>
</organism>
<evidence type="ECO:0000256" key="3">
    <source>
        <dbReference type="ARBA" id="ARBA00023082"/>
    </source>
</evidence>
<dbReference type="InterPro" id="IPR013249">
    <property type="entry name" value="RNA_pol_sigma70_r4_t2"/>
</dbReference>
<name>A0A239B806_9BACT</name>
<keyword evidence="3" id="KW-0731">Sigma factor</keyword>
<dbReference type="GO" id="GO:0016987">
    <property type="term" value="F:sigma factor activity"/>
    <property type="evidence" value="ECO:0007669"/>
    <property type="project" value="UniProtKB-KW"/>
</dbReference>
<dbReference type="PANTHER" id="PTHR43133:SF46">
    <property type="entry name" value="RNA POLYMERASE SIGMA-70 FACTOR ECF SUBFAMILY"/>
    <property type="match status" value="1"/>
</dbReference>
<evidence type="ECO:0000313" key="8">
    <source>
        <dbReference type="Proteomes" id="UP000198432"/>
    </source>
</evidence>
<dbReference type="NCBIfam" id="TIGR02937">
    <property type="entry name" value="sigma70-ECF"/>
    <property type="match status" value="1"/>
</dbReference>
<dbReference type="InterPro" id="IPR014327">
    <property type="entry name" value="RNA_pol_sigma70_bacteroid"/>
</dbReference>
<evidence type="ECO:0000313" key="7">
    <source>
        <dbReference type="EMBL" id="SNS03899.1"/>
    </source>
</evidence>
<sequence length="196" mass="22351">MKPPPPVSLASSIAALKADDMSAFENLYQAFEPKLFTFALRLVRQREEAEEIVQEVFLKVWDHRHQLNPEQNFDGYLFRIAKNIVYNKARHKAYEFAFAQYMTAAGVNAGCFTEEKVAYEDLARLLEEASDALPPVRRQVFVMSRVEGKSNSEIAQLLNTSNSNIENHLNKALKAIKEKLKTYEIAYAILLFSSLS</sequence>
<dbReference type="Gene3D" id="1.10.10.10">
    <property type="entry name" value="Winged helix-like DNA-binding domain superfamily/Winged helix DNA-binding domain"/>
    <property type="match status" value="1"/>
</dbReference>
<dbReference type="Pfam" id="PF04542">
    <property type="entry name" value="Sigma70_r2"/>
    <property type="match status" value="1"/>
</dbReference>
<evidence type="ECO:0000259" key="5">
    <source>
        <dbReference type="Pfam" id="PF04542"/>
    </source>
</evidence>
<evidence type="ECO:0000259" key="6">
    <source>
        <dbReference type="Pfam" id="PF08281"/>
    </source>
</evidence>
<evidence type="ECO:0000256" key="1">
    <source>
        <dbReference type="ARBA" id="ARBA00010641"/>
    </source>
</evidence>
<dbReference type="AlphaFoldDB" id="A0A239B806"/>
<proteinExistence type="inferred from homology"/>
<protein>
    <submittedName>
        <fullName evidence="7">RNA polymerase sigma-70 factor, ECF subfamily</fullName>
    </submittedName>
</protein>